<evidence type="ECO:0000256" key="1">
    <source>
        <dbReference type="ARBA" id="ARBA00009437"/>
    </source>
</evidence>
<comment type="similarity">
    <text evidence="1">Belongs to the LysR transcriptional regulatory family.</text>
</comment>
<comment type="caution">
    <text evidence="6">The sequence shown here is derived from an EMBL/GenBank/DDBJ whole genome shotgun (WGS) entry which is preliminary data.</text>
</comment>
<evidence type="ECO:0000256" key="2">
    <source>
        <dbReference type="ARBA" id="ARBA00023015"/>
    </source>
</evidence>
<dbReference type="InterPro" id="IPR036390">
    <property type="entry name" value="WH_DNA-bd_sf"/>
</dbReference>
<dbReference type="SUPFAM" id="SSF46785">
    <property type="entry name" value="Winged helix' DNA-binding domain"/>
    <property type="match status" value="1"/>
</dbReference>
<sequence length="317" mass="33518">MNENREASSPADVPPGPVARLAPALAQLAALLADTNVTRAAAASGVSQPTLSRTMARWERDLGIVLFSRVGREISLTPDGVALATAATRAATFLESALEDLRSEARPQSLALGFLRSLGPTIVGELVSSFHAQAPGVLVGHREGASSELLDDLEAGRLDIVVVGPRPAARYGWLRLGRQTLSLVVPAHHRLAGLDAVDLADAAEESFLSLDSRYSTRQQADALCHEAGFVPRILLEADDARTVRDYVAGGLGIAILPTDTSVNPRVVNVPIASPNASREIGIAWDLHRRLGPVGASFRDNAEELVARYPGVADLLDS</sequence>
<dbReference type="GO" id="GO:0003700">
    <property type="term" value="F:DNA-binding transcription factor activity"/>
    <property type="evidence" value="ECO:0007669"/>
    <property type="project" value="InterPro"/>
</dbReference>
<feature type="domain" description="HTH lysR-type" evidence="5">
    <location>
        <begin position="36"/>
        <end position="77"/>
    </location>
</feature>
<gene>
    <name evidence="6" type="ORF">MQH31_15390</name>
</gene>
<evidence type="ECO:0000313" key="7">
    <source>
        <dbReference type="Proteomes" id="UP001165341"/>
    </source>
</evidence>
<evidence type="ECO:0000256" key="3">
    <source>
        <dbReference type="ARBA" id="ARBA00023125"/>
    </source>
</evidence>
<dbReference type="Gene3D" id="1.10.10.10">
    <property type="entry name" value="Winged helix-like DNA-binding domain superfamily/Winged helix DNA-binding domain"/>
    <property type="match status" value="1"/>
</dbReference>
<dbReference type="SUPFAM" id="SSF53850">
    <property type="entry name" value="Periplasmic binding protein-like II"/>
    <property type="match status" value="1"/>
</dbReference>
<dbReference type="Proteomes" id="UP001165341">
    <property type="component" value="Unassembled WGS sequence"/>
</dbReference>
<evidence type="ECO:0000256" key="4">
    <source>
        <dbReference type="ARBA" id="ARBA00023163"/>
    </source>
</evidence>
<organism evidence="6 7">
    <name type="scientific">Cryobacterium zhongshanensis</name>
    <dbReference type="NCBI Taxonomy" id="2928153"/>
    <lineage>
        <taxon>Bacteria</taxon>
        <taxon>Bacillati</taxon>
        <taxon>Actinomycetota</taxon>
        <taxon>Actinomycetes</taxon>
        <taxon>Micrococcales</taxon>
        <taxon>Microbacteriaceae</taxon>
        <taxon>Cryobacterium</taxon>
    </lineage>
</organism>
<dbReference type="EMBL" id="JALGAR010000004">
    <property type="protein sequence ID" value="MCI4659192.1"/>
    <property type="molecule type" value="Genomic_DNA"/>
</dbReference>
<dbReference type="PROSITE" id="PS50931">
    <property type="entry name" value="HTH_LYSR"/>
    <property type="match status" value="1"/>
</dbReference>
<keyword evidence="2" id="KW-0805">Transcription regulation</keyword>
<dbReference type="InterPro" id="IPR036388">
    <property type="entry name" value="WH-like_DNA-bd_sf"/>
</dbReference>
<keyword evidence="3" id="KW-0238">DNA-binding</keyword>
<proteinExistence type="inferred from homology"/>
<dbReference type="PANTHER" id="PTHR30346">
    <property type="entry name" value="TRANSCRIPTIONAL DUAL REGULATOR HCAR-RELATED"/>
    <property type="match status" value="1"/>
</dbReference>
<dbReference type="Pfam" id="PF00126">
    <property type="entry name" value="HTH_1"/>
    <property type="match status" value="1"/>
</dbReference>
<evidence type="ECO:0000259" key="5">
    <source>
        <dbReference type="PROSITE" id="PS50931"/>
    </source>
</evidence>
<accession>A0AA41QWS4</accession>
<reference evidence="6" key="1">
    <citation type="submission" date="2022-03" db="EMBL/GenBank/DDBJ databases">
        <title>Cryobacterium sp. nov. strain ZS14-85, isolated from Antarctic soil.</title>
        <authorList>
            <person name="Li J."/>
            <person name="Niu G."/>
        </authorList>
    </citation>
    <scope>NUCLEOTIDE SEQUENCE</scope>
    <source>
        <strain evidence="6">ZS14-85</strain>
    </source>
</reference>
<dbReference type="RefSeq" id="WP_243012782.1">
    <property type="nucleotide sequence ID" value="NZ_JALGAR010000004.1"/>
</dbReference>
<dbReference type="Gene3D" id="3.40.190.290">
    <property type="match status" value="1"/>
</dbReference>
<dbReference type="Pfam" id="PF03466">
    <property type="entry name" value="LysR_substrate"/>
    <property type="match status" value="1"/>
</dbReference>
<dbReference type="GO" id="GO:0003677">
    <property type="term" value="F:DNA binding"/>
    <property type="evidence" value="ECO:0007669"/>
    <property type="project" value="UniProtKB-KW"/>
</dbReference>
<protein>
    <submittedName>
        <fullName evidence="6">LysR family transcriptional regulator</fullName>
    </submittedName>
</protein>
<dbReference type="GO" id="GO:0032993">
    <property type="term" value="C:protein-DNA complex"/>
    <property type="evidence" value="ECO:0007669"/>
    <property type="project" value="TreeGrafter"/>
</dbReference>
<evidence type="ECO:0000313" key="6">
    <source>
        <dbReference type="EMBL" id="MCI4659192.1"/>
    </source>
</evidence>
<keyword evidence="7" id="KW-1185">Reference proteome</keyword>
<dbReference type="AlphaFoldDB" id="A0AA41QWS4"/>
<name>A0AA41QWS4_9MICO</name>
<dbReference type="InterPro" id="IPR005119">
    <property type="entry name" value="LysR_subst-bd"/>
</dbReference>
<dbReference type="InterPro" id="IPR000847">
    <property type="entry name" value="LysR_HTH_N"/>
</dbReference>
<keyword evidence="4" id="KW-0804">Transcription</keyword>
<dbReference type="PANTHER" id="PTHR30346:SF28">
    <property type="entry name" value="HTH-TYPE TRANSCRIPTIONAL REGULATOR CYNR"/>
    <property type="match status" value="1"/>
</dbReference>